<evidence type="ECO:0000259" key="2">
    <source>
        <dbReference type="Pfam" id="PF13439"/>
    </source>
</evidence>
<evidence type="ECO:0000313" key="3">
    <source>
        <dbReference type="EMBL" id="TDP71432.1"/>
    </source>
</evidence>
<dbReference type="AlphaFoldDB" id="A0A4R6QNE4"/>
<dbReference type="InterPro" id="IPR028098">
    <property type="entry name" value="Glyco_trans_4-like_N"/>
</dbReference>
<protein>
    <submittedName>
        <fullName evidence="3">Glycosyltransferase involved in cell wall biosynthesis</fullName>
    </submittedName>
</protein>
<keyword evidence="3" id="KW-0808">Transferase</keyword>
<gene>
    <name evidence="3" type="ORF">DES47_103413</name>
</gene>
<dbReference type="EMBL" id="SNXS01000003">
    <property type="protein sequence ID" value="TDP71432.1"/>
    <property type="molecule type" value="Genomic_DNA"/>
</dbReference>
<name>A0A4R6QNE4_9BURK</name>
<dbReference type="Proteomes" id="UP000295361">
    <property type="component" value="Unassembled WGS sequence"/>
</dbReference>
<keyword evidence="4" id="KW-1185">Reference proteome</keyword>
<dbReference type="Pfam" id="PF13439">
    <property type="entry name" value="Glyco_transf_4"/>
    <property type="match status" value="1"/>
</dbReference>
<dbReference type="GO" id="GO:0016757">
    <property type="term" value="F:glycosyltransferase activity"/>
    <property type="evidence" value="ECO:0007669"/>
    <property type="project" value="InterPro"/>
</dbReference>
<dbReference type="PANTHER" id="PTHR45947">
    <property type="entry name" value="SULFOQUINOVOSYL TRANSFERASE SQD2"/>
    <property type="match status" value="1"/>
</dbReference>
<sequence length="416" mass="46482">MRVLQLNNFEAIGGGSDRVYQLTTRLLRSKGHQVATLACGDEPFDKDKQSHLLPRNGYIERNPLATLRNIRDFVYRPAAAAMIDEIVETHRPEVAHLHIFYGQLSSSVLQRLRHHRVPCVMTVHEYRMLCPVSTLFTEREGVCEKCAGGQLRHVVLNRCNRGSLAASMLSALECSVRDRRFNYLEHVDHFLMVSHFCRDKHIQYLPAIADKSSVLYNFVAAEPERSDFEQPGADRRYLYCGRLSREKGVSLLCDSFAQRPTETLLLAGDGPLGDELRARYADCPNIRFLGKLGAAELASQIRQAWFTIAPSEWYENNPMAILESFALGTPVLAADIGGIPELVIPGETGLLFAPSDPASLARSLDTASLMPPEERARLSARAVQMIAAHHGPEHHYQLLMAGYAKAIEQHNQGSRA</sequence>
<dbReference type="PANTHER" id="PTHR45947:SF13">
    <property type="entry name" value="TRANSFERASE"/>
    <property type="match status" value="1"/>
</dbReference>
<organism evidence="3 4">
    <name type="scientific">Roseateles toxinivorans</name>
    <dbReference type="NCBI Taxonomy" id="270368"/>
    <lineage>
        <taxon>Bacteria</taxon>
        <taxon>Pseudomonadati</taxon>
        <taxon>Pseudomonadota</taxon>
        <taxon>Betaproteobacteria</taxon>
        <taxon>Burkholderiales</taxon>
        <taxon>Sphaerotilaceae</taxon>
        <taxon>Roseateles</taxon>
    </lineage>
</organism>
<accession>A0A4R6QNE4</accession>
<dbReference type="Pfam" id="PF00534">
    <property type="entry name" value="Glycos_transf_1"/>
    <property type="match status" value="1"/>
</dbReference>
<feature type="domain" description="Glycosyl transferase family 1" evidence="1">
    <location>
        <begin position="225"/>
        <end position="382"/>
    </location>
</feature>
<reference evidence="3 4" key="1">
    <citation type="submission" date="2019-03" db="EMBL/GenBank/DDBJ databases">
        <title>Genomic Encyclopedia of Type Strains, Phase IV (KMG-IV): sequencing the most valuable type-strain genomes for metagenomic binning, comparative biology and taxonomic classification.</title>
        <authorList>
            <person name="Goeker M."/>
        </authorList>
    </citation>
    <scope>NUCLEOTIDE SEQUENCE [LARGE SCALE GENOMIC DNA]</scope>
    <source>
        <strain evidence="3 4">DSM 16998</strain>
    </source>
</reference>
<dbReference type="InterPro" id="IPR001296">
    <property type="entry name" value="Glyco_trans_1"/>
</dbReference>
<dbReference type="CDD" id="cd03801">
    <property type="entry name" value="GT4_PimA-like"/>
    <property type="match status" value="1"/>
</dbReference>
<dbReference type="SUPFAM" id="SSF53756">
    <property type="entry name" value="UDP-Glycosyltransferase/glycogen phosphorylase"/>
    <property type="match status" value="1"/>
</dbReference>
<dbReference type="InterPro" id="IPR050194">
    <property type="entry name" value="Glycosyltransferase_grp1"/>
</dbReference>
<feature type="domain" description="Glycosyltransferase subfamily 4-like N-terminal" evidence="2">
    <location>
        <begin position="13"/>
        <end position="220"/>
    </location>
</feature>
<dbReference type="Gene3D" id="3.40.50.2000">
    <property type="entry name" value="Glycogen Phosphorylase B"/>
    <property type="match status" value="2"/>
</dbReference>
<dbReference type="OrthoDB" id="484631at2"/>
<evidence type="ECO:0000259" key="1">
    <source>
        <dbReference type="Pfam" id="PF00534"/>
    </source>
</evidence>
<evidence type="ECO:0000313" key="4">
    <source>
        <dbReference type="Proteomes" id="UP000295361"/>
    </source>
</evidence>
<comment type="caution">
    <text evidence="3">The sequence shown here is derived from an EMBL/GenBank/DDBJ whole genome shotgun (WGS) entry which is preliminary data.</text>
</comment>
<dbReference type="InParanoid" id="A0A4R6QNE4"/>
<proteinExistence type="predicted"/>